<evidence type="ECO:0000313" key="9">
    <source>
        <dbReference type="Proteomes" id="UP000034034"/>
    </source>
</evidence>
<keyword evidence="2" id="KW-1003">Cell membrane</keyword>
<sequence>MIVPPPGPVHPGYGPPLSVLARPAYRLYARLVDFGLLLVLFFALLWTGLALAGDDSGERGANVLWSVWFALGYLLLYDPLAHWLTGGRTLGKWLFGLRVVRLRDGGRVGLLRGIGREWSYLFGTLFAGFIAGAGALIAAWCLWDAPFKQGLHEKLADTVVIGTRPGSAVPLPPVPGQVR</sequence>
<keyword evidence="5 6" id="KW-0472">Membrane</keyword>
<keyword evidence="3 6" id="KW-0812">Transmembrane</keyword>
<dbReference type="STRING" id="408015.SXIM_08070"/>
<dbReference type="HOGENOM" id="CLU_1524266_0_0_11"/>
<keyword evidence="9" id="KW-1185">Reference proteome</keyword>
<dbReference type="AlphaFoldDB" id="A0A0F7CN29"/>
<feature type="transmembrane region" description="Helical" evidence="6">
    <location>
        <begin position="27"/>
        <end position="51"/>
    </location>
</feature>
<evidence type="ECO:0000256" key="3">
    <source>
        <dbReference type="ARBA" id="ARBA00022692"/>
    </source>
</evidence>
<dbReference type="EMBL" id="CP009922">
    <property type="protein sequence ID" value="AKG42191.1"/>
    <property type="molecule type" value="Genomic_DNA"/>
</dbReference>
<dbReference type="GO" id="GO:0005886">
    <property type="term" value="C:plasma membrane"/>
    <property type="evidence" value="ECO:0007669"/>
    <property type="project" value="UniProtKB-SubCell"/>
</dbReference>
<evidence type="ECO:0000256" key="6">
    <source>
        <dbReference type="SAM" id="Phobius"/>
    </source>
</evidence>
<dbReference type="Pfam" id="PF06271">
    <property type="entry name" value="RDD"/>
    <property type="match status" value="1"/>
</dbReference>
<protein>
    <submittedName>
        <fullName evidence="8">RDD domain containing protein</fullName>
    </submittedName>
</protein>
<dbReference type="KEGG" id="sxi:SXIM_08070"/>
<feature type="domain" description="RDD" evidence="7">
    <location>
        <begin position="21"/>
        <end position="156"/>
    </location>
</feature>
<proteinExistence type="predicted"/>
<evidence type="ECO:0000259" key="7">
    <source>
        <dbReference type="Pfam" id="PF06271"/>
    </source>
</evidence>
<dbReference type="PANTHER" id="PTHR36115">
    <property type="entry name" value="PROLINE-RICH ANTIGEN HOMOLOG-RELATED"/>
    <property type="match status" value="1"/>
</dbReference>
<organism evidence="8 9">
    <name type="scientific">Streptomyces xiamenensis</name>
    <dbReference type="NCBI Taxonomy" id="408015"/>
    <lineage>
        <taxon>Bacteria</taxon>
        <taxon>Bacillati</taxon>
        <taxon>Actinomycetota</taxon>
        <taxon>Actinomycetes</taxon>
        <taxon>Kitasatosporales</taxon>
        <taxon>Streptomycetaceae</taxon>
        <taxon>Streptomyces</taxon>
    </lineage>
</organism>
<dbReference type="Proteomes" id="UP000034034">
    <property type="component" value="Chromosome"/>
</dbReference>
<dbReference type="InterPro" id="IPR010432">
    <property type="entry name" value="RDD"/>
</dbReference>
<name>A0A0F7CN29_9ACTN</name>
<reference evidence="8" key="1">
    <citation type="submission" date="2019-08" db="EMBL/GenBank/DDBJ databases">
        <title>Complete genome sequence of a mangrove-derived Streptomyces xiamenensis.</title>
        <authorList>
            <person name="Xu J."/>
        </authorList>
    </citation>
    <scope>NUCLEOTIDE SEQUENCE</scope>
    <source>
        <strain evidence="8">318</strain>
    </source>
</reference>
<evidence type="ECO:0000256" key="2">
    <source>
        <dbReference type="ARBA" id="ARBA00022475"/>
    </source>
</evidence>
<evidence type="ECO:0000256" key="5">
    <source>
        <dbReference type="ARBA" id="ARBA00023136"/>
    </source>
</evidence>
<evidence type="ECO:0000313" key="8">
    <source>
        <dbReference type="EMBL" id="AKG42191.1"/>
    </source>
</evidence>
<gene>
    <name evidence="8" type="ORF">SXIM_08070</name>
</gene>
<keyword evidence="4 6" id="KW-1133">Transmembrane helix</keyword>
<feature type="transmembrane region" description="Helical" evidence="6">
    <location>
        <begin position="63"/>
        <end position="84"/>
    </location>
</feature>
<feature type="transmembrane region" description="Helical" evidence="6">
    <location>
        <begin position="120"/>
        <end position="143"/>
    </location>
</feature>
<dbReference type="InterPro" id="IPR051791">
    <property type="entry name" value="Pra-immunoreactive"/>
</dbReference>
<accession>A0A0F7CN29</accession>
<comment type="subcellular location">
    <subcellularLocation>
        <location evidence="1">Cell membrane</location>
        <topology evidence="1">Multi-pass membrane protein</topology>
    </subcellularLocation>
</comment>
<dbReference type="PATRIC" id="fig|408015.6.peg.836"/>
<evidence type="ECO:0000256" key="1">
    <source>
        <dbReference type="ARBA" id="ARBA00004651"/>
    </source>
</evidence>
<evidence type="ECO:0000256" key="4">
    <source>
        <dbReference type="ARBA" id="ARBA00022989"/>
    </source>
</evidence>